<protein>
    <submittedName>
        <fullName evidence="1">Uncharacterized protein</fullName>
    </submittedName>
</protein>
<evidence type="ECO:0000313" key="1">
    <source>
        <dbReference type="EMBL" id="GFP20558.1"/>
    </source>
</evidence>
<comment type="caution">
    <text evidence="1">The sequence shown here is derived from an EMBL/GenBank/DDBJ whole genome shotgun (WGS) entry which is preliminary data.</text>
</comment>
<gene>
    <name evidence="1" type="ORF">HKBW3S03_02061</name>
</gene>
<accession>A0A6V8NJX0</accession>
<sequence>GTFTNVHAALQETRKHGVGNRVVVVVTDTGER</sequence>
<name>A0A6V8NJX0_9ACTN</name>
<organism evidence="1 2">
    <name type="scientific">Candidatus Hakubella thermalkaliphila</name>
    <dbReference type="NCBI Taxonomy" id="2754717"/>
    <lineage>
        <taxon>Bacteria</taxon>
        <taxon>Bacillati</taxon>
        <taxon>Actinomycetota</taxon>
        <taxon>Actinomycetota incertae sedis</taxon>
        <taxon>Candidatus Hakubellales</taxon>
        <taxon>Candidatus Hakubellaceae</taxon>
        <taxon>Candidatus Hakubella</taxon>
    </lineage>
</organism>
<dbReference type="EMBL" id="BLRU01000512">
    <property type="protein sequence ID" value="GFP20558.1"/>
    <property type="molecule type" value="Genomic_DNA"/>
</dbReference>
<dbReference type="Proteomes" id="UP000574717">
    <property type="component" value="Unassembled WGS sequence"/>
</dbReference>
<feature type="non-terminal residue" evidence="1">
    <location>
        <position position="1"/>
    </location>
</feature>
<evidence type="ECO:0000313" key="2">
    <source>
        <dbReference type="Proteomes" id="UP000574717"/>
    </source>
</evidence>
<dbReference type="AlphaFoldDB" id="A0A6V8NJX0"/>
<reference evidence="1 2" key="1">
    <citation type="journal article" date="2020" name="Front. Microbiol.">
        <title>Single-cell genomics of novel Actinobacteria with the Wood-Ljungdahl pathway discovered in a serpentinizing system.</title>
        <authorList>
            <person name="Merino N."/>
            <person name="Kawai M."/>
            <person name="Boyd E.S."/>
            <person name="Colman D.R."/>
            <person name="McGlynn S.E."/>
            <person name="Nealson K.H."/>
            <person name="Kurokawa K."/>
            <person name="Hongoh Y."/>
        </authorList>
    </citation>
    <scope>NUCLEOTIDE SEQUENCE [LARGE SCALE GENOMIC DNA]</scope>
    <source>
        <strain evidence="1 2">S03</strain>
    </source>
</reference>
<proteinExistence type="predicted"/>